<dbReference type="EMBL" id="RZIJ01000030">
    <property type="protein sequence ID" value="RUQ64033.1"/>
    <property type="molecule type" value="Genomic_DNA"/>
</dbReference>
<proteinExistence type="predicted"/>
<keyword evidence="4" id="KW-1185">Reference proteome</keyword>
<dbReference type="GO" id="GO:0006760">
    <property type="term" value="P:folic acid-containing compound metabolic process"/>
    <property type="evidence" value="ECO:0007669"/>
    <property type="project" value="InterPro"/>
</dbReference>
<dbReference type="SUPFAM" id="SSF55620">
    <property type="entry name" value="Tetrahydrobiopterin biosynthesis enzymes-like"/>
    <property type="match status" value="1"/>
</dbReference>
<evidence type="ECO:0000256" key="1">
    <source>
        <dbReference type="SAM" id="MobiDB-lite"/>
    </source>
</evidence>
<gene>
    <name evidence="3" type="ORF">EJ913_26660</name>
</gene>
<sequence>MSASPAAGESRPQGRPVRRSCLSDHSAERHAIVQPGGATLTYTILVRGFTATVALAGRPGRPAVRIDLTLTVTHPGAGFPDNIAAVMSYEDIVEELRRLCADETIPGPDYLAERAADLCLTHAKVQRVRVDVELPSTAAEGAGAGASITRAQQNGL</sequence>
<organism evidence="3 4">
    <name type="scientific">Azospirillum doebereinerae</name>
    <dbReference type="NCBI Taxonomy" id="92933"/>
    <lineage>
        <taxon>Bacteria</taxon>
        <taxon>Pseudomonadati</taxon>
        <taxon>Pseudomonadota</taxon>
        <taxon>Alphaproteobacteria</taxon>
        <taxon>Rhodospirillales</taxon>
        <taxon>Azospirillaceae</taxon>
        <taxon>Azospirillum</taxon>
    </lineage>
</organism>
<protein>
    <recommendedName>
        <fullName evidence="2">Dihydroneopterin aldolase/epimerase domain-containing protein</fullName>
    </recommendedName>
</protein>
<dbReference type="Gene3D" id="3.30.1130.10">
    <property type="match status" value="1"/>
</dbReference>
<dbReference type="OrthoDB" id="7305172at2"/>
<evidence type="ECO:0000313" key="3">
    <source>
        <dbReference type="EMBL" id="RUQ64033.1"/>
    </source>
</evidence>
<feature type="domain" description="Dihydroneopterin aldolase/epimerase" evidence="2">
    <location>
        <begin position="44"/>
        <end position="150"/>
    </location>
</feature>
<dbReference type="SMART" id="SM00905">
    <property type="entry name" value="FolB"/>
    <property type="match status" value="1"/>
</dbReference>
<feature type="region of interest" description="Disordered" evidence="1">
    <location>
        <begin position="1"/>
        <end position="26"/>
    </location>
</feature>
<evidence type="ECO:0000259" key="2">
    <source>
        <dbReference type="SMART" id="SM00905"/>
    </source>
</evidence>
<reference evidence="3 4" key="1">
    <citation type="submission" date="2018-12" db="EMBL/GenBank/DDBJ databases">
        <authorList>
            <person name="Yang Y."/>
        </authorList>
    </citation>
    <scope>NUCLEOTIDE SEQUENCE [LARGE SCALE GENOMIC DNA]</scope>
    <source>
        <strain evidence="3 4">GSF71</strain>
    </source>
</reference>
<dbReference type="Pfam" id="PF02152">
    <property type="entry name" value="FolB"/>
    <property type="match status" value="1"/>
</dbReference>
<name>A0A433J1F2_9PROT</name>
<accession>A0A433J1F2</accession>
<dbReference type="InterPro" id="IPR043133">
    <property type="entry name" value="GTP-CH-I_C/QueF"/>
</dbReference>
<dbReference type="AlphaFoldDB" id="A0A433J1F2"/>
<evidence type="ECO:0000313" key="4">
    <source>
        <dbReference type="Proteomes" id="UP000280346"/>
    </source>
</evidence>
<dbReference type="InterPro" id="IPR006157">
    <property type="entry name" value="FolB_dom"/>
</dbReference>
<dbReference type="Proteomes" id="UP000280346">
    <property type="component" value="Unassembled WGS sequence"/>
</dbReference>
<comment type="caution">
    <text evidence="3">The sequence shown here is derived from an EMBL/GenBank/DDBJ whole genome shotgun (WGS) entry which is preliminary data.</text>
</comment>
<dbReference type="GO" id="GO:0004150">
    <property type="term" value="F:dihydroneopterin aldolase activity"/>
    <property type="evidence" value="ECO:0007669"/>
    <property type="project" value="InterPro"/>
</dbReference>